<accession>A0ABD3JQR5</accession>
<sequence length="113" mass="12915">MVSGLHLHPYNLTSLTFIFLLISILSVFMFLCASHRKPQKLTKHSVSIPHSSEKKFVSRLNSSISSKALLMVKMRSWKKTAMRLFGGRRSYEENSSIYPPGNQSGSVWWDQIV</sequence>
<reference evidence="2 3" key="1">
    <citation type="submission" date="2024-11" db="EMBL/GenBank/DDBJ databases">
        <title>Chromosome-level genome assembly of Eucalyptus globulus Labill. provides insights into its genome evolution.</title>
        <authorList>
            <person name="Li X."/>
        </authorList>
    </citation>
    <scope>NUCLEOTIDE SEQUENCE [LARGE SCALE GENOMIC DNA]</scope>
    <source>
        <strain evidence="2">CL2024</strain>
        <tissue evidence="2">Fresh tender leaves</tissue>
    </source>
</reference>
<keyword evidence="3" id="KW-1185">Reference proteome</keyword>
<keyword evidence="1" id="KW-1133">Transmembrane helix</keyword>
<comment type="caution">
    <text evidence="2">The sequence shown here is derived from an EMBL/GenBank/DDBJ whole genome shotgun (WGS) entry which is preliminary data.</text>
</comment>
<organism evidence="2 3">
    <name type="scientific">Eucalyptus globulus</name>
    <name type="common">Tasmanian blue gum</name>
    <dbReference type="NCBI Taxonomy" id="34317"/>
    <lineage>
        <taxon>Eukaryota</taxon>
        <taxon>Viridiplantae</taxon>
        <taxon>Streptophyta</taxon>
        <taxon>Embryophyta</taxon>
        <taxon>Tracheophyta</taxon>
        <taxon>Spermatophyta</taxon>
        <taxon>Magnoliopsida</taxon>
        <taxon>eudicotyledons</taxon>
        <taxon>Gunneridae</taxon>
        <taxon>Pentapetalae</taxon>
        <taxon>rosids</taxon>
        <taxon>malvids</taxon>
        <taxon>Myrtales</taxon>
        <taxon>Myrtaceae</taxon>
        <taxon>Myrtoideae</taxon>
        <taxon>Eucalypteae</taxon>
        <taxon>Eucalyptus</taxon>
    </lineage>
</organism>
<protein>
    <recommendedName>
        <fullName evidence="4">Transmembrane protein</fullName>
    </recommendedName>
</protein>
<dbReference type="EMBL" id="JBJKBG010000007">
    <property type="protein sequence ID" value="KAL3730219.1"/>
    <property type="molecule type" value="Genomic_DNA"/>
</dbReference>
<evidence type="ECO:0000256" key="1">
    <source>
        <dbReference type="SAM" id="Phobius"/>
    </source>
</evidence>
<dbReference type="AlphaFoldDB" id="A0ABD3JQR5"/>
<proteinExistence type="predicted"/>
<dbReference type="Proteomes" id="UP001634007">
    <property type="component" value="Unassembled WGS sequence"/>
</dbReference>
<keyword evidence="1" id="KW-0472">Membrane</keyword>
<name>A0ABD3JQR5_EUCGL</name>
<evidence type="ECO:0000313" key="3">
    <source>
        <dbReference type="Proteomes" id="UP001634007"/>
    </source>
</evidence>
<keyword evidence="1" id="KW-0812">Transmembrane</keyword>
<evidence type="ECO:0008006" key="4">
    <source>
        <dbReference type="Google" id="ProtNLM"/>
    </source>
</evidence>
<evidence type="ECO:0000313" key="2">
    <source>
        <dbReference type="EMBL" id="KAL3730219.1"/>
    </source>
</evidence>
<feature type="transmembrane region" description="Helical" evidence="1">
    <location>
        <begin position="12"/>
        <end position="33"/>
    </location>
</feature>
<gene>
    <name evidence="2" type="ORF">ACJRO7_027261</name>
</gene>